<gene>
    <name evidence="1" type="ORF">CGI_10021266</name>
</gene>
<dbReference type="EMBL" id="JH818314">
    <property type="protein sequence ID" value="EKC40775.1"/>
    <property type="molecule type" value="Genomic_DNA"/>
</dbReference>
<dbReference type="EnsemblMetazoa" id="G2648.9">
    <property type="protein sequence ID" value="G2648.9:cds"/>
    <property type="gene ID" value="G2648"/>
</dbReference>
<organism evidence="1">
    <name type="scientific">Magallana gigas</name>
    <name type="common">Pacific oyster</name>
    <name type="synonym">Crassostrea gigas</name>
    <dbReference type="NCBI Taxonomy" id="29159"/>
    <lineage>
        <taxon>Eukaryota</taxon>
        <taxon>Metazoa</taxon>
        <taxon>Spiralia</taxon>
        <taxon>Lophotrochozoa</taxon>
        <taxon>Mollusca</taxon>
        <taxon>Bivalvia</taxon>
        <taxon>Autobranchia</taxon>
        <taxon>Pteriomorphia</taxon>
        <taxon>Ostreida</taxon>
        <taxon>Ostreoidea</taxon>
        <taxon>Ostreidae</taxon>
        <taxon>Magallana</taxon>
    </lineage>
</organism>
<dbReference type="Proteomes" id="UP000005408">
    <property type="component" value="Unassembled WGS sequence"/>
</dbReference>
<protein>
    <submittedName>
        <fullName evidence="1 2">Uncharacterized protein</fullName>
    </submittedName>
</protein>
<reference evidence="1" key="1">
    <citation type="journal article" date="2012" name="Nature">
        <title>The oyster genome reveals stress adaptation and complexity of shell formation.</title>
        <authorList>
            <person name="Zhang G."/>
            <person name="Fang X."/>
            <person name="Guo X."/>
            <person name="Li L."/>
            <person name="Luo R."/>
            <person name="Xu F."/>
            <person name="Yang P."/>
            <person name="Zhang L."/>
            <person name="Wang X."/>
            <person name="Qi H."/>
            <person name="Xiong Z."/>
            <person name="Que H."/>
            <person name="Xie Y."/>
            <person name="Holland P.W."/>
            <person name="Paps J."/>
            <person name="Zhu Y."/>
            <person name="Wu F."/>
            <person name="Chen Y."/>
            <person name="Wang J."/>
            <person name="Peng C."/>
            <person name="Meng J."/>
            <person name="Yang L."/>
            <person name="Liu J."/>
            <person name="Wen B."/>
            <person name="Zhang N."/>
            <person name="Huang Z."/>
            <person name="Zhu Q."/>
            <person name="Feng Y."/>
            <person name="Mount A."/>
            <person name="Hedgecock D."/>
            <person name="Xu Z."/>
            <person name="Liu Y."/>
            <person name="Domazet-Loso T."/>
            <person name="Du Y."/>
            <person name="Sun X."/>
            <person name="Zhang S."/>
            <person name="Liu B."/>
            <person name="Cheng P."/>
            <person name="Jiang X."/>
            <person name="Li J."/>
            <person name="Fan D."/>
            <person name="Wang W."/>
            <person name="Fu W."/>
            <person name="Wang T."/>
            <person name="Wang B."/>
            <person name="Zhang J."/>
            <person name="Peng Z."/>
            <person name="Li Y."/>
            <person name="Li N."/>
            <person name="Wang J."/>
            <person name="Chen M."/>
            <person name="He Y."/>
            <person name="Tan F."/>
            <person name="Song X."/>
            <person name="Zheng Q."/>
            <person name="Huang R."/>
            <person name="Yang H."/>
            <person name="Du X."/>
            <person name="Chen L."/>
            <person name="Yang M."/>
            <person name="Gaffney P.M."/>
            <person name="Wang S."/>
            <person name="Luo L."/>
            <person name="She Z."/>
            <person name="Ming Y."/>
            <person name="Huang W."/>
            <person name="Zhang S."/>
            <person name="Huang B."/>
            <person name="Zhang Y."/>
            <person name="Qu T."/>
            <person name="Ni P."/>
            <person name="Miao G."/>
            <person name="Wang J."/>
            <person name="Wang Q."/>
            <person name="Steinberg C.E."/>
            <person name="Wang H."/>
            <person name="Li N."/>
            <person name="Qian L."/>
            <person name="Zhang G."/>
            <person name="Li Y."/>
            <person name="Yang H."/>
            <person name="Liu X."/>
            <person name="Wang J."/>
            <person name="Yin Y."/>
            <person name="Wang J."/>
        </authorList>
    </citation>
    <scope>NUCLEOTIDE SEQUENCE [LARGE SCALE GENOMIC DNA]</scope>
    <source>
        <strain evidence="1">05x7-T-G4-1.051#20</strain>
    </source>
</reference>
<dbReference type="EnsemblMetazoa" id="G2648.3">
    <property type="protein sequence ID" value="G2648.3:cds"/>
    <property type="gene ID" value="G2648"/>
</dbReference>
<reference evidence="2" key="2">
    <citation type="submission" date="2022-08" db="UniProtKB">
        <authorList>
            <consortium name="EnsemblMetazoa"/>
        </authorList>
    </citation>
    <scope>IDENTIFICATION</scope>
    <source>
        <strain evidence="2">05x7-T-G4-1.051#20</strain>
    </source>
</reference>
<dbReference type="EnsemblMetazoa" id="G2648.8">
    <property type="protein sequence ID" value="G2648.8:cds"/>
    <property type="gene ID" value="G2648"/>
</dbReference>
<evidence type="ECO:0000313" key="2">
    <source>
        <dbReference type="EnsemblMetazoa" id="G2648.1:cds"/>
    </source>
</evidence>
<name>K1RH32_MAGGI</name>
<sequence length="464" mass="53187">MVDQSKTISLKYHSHLAENIRLSSFGKVLVDRGVIKRDDYNVLLQKNTREDCAKLLLKLYKICNPGIMFQCLKDSGHEELCNDMESGSIPVQKHKMYATPPACGLYLDSQKLIENFSDRVKMKIHNAEAKDCITKFDVWSETLLKAIQRGSLSLSEERKYADCCFVLLDALVVLYRTHSLDRQSVFGKKEFKNMEYLISKTAHPSLTRIRYQSRYGVSLFQGGETDKGLQYISSALGDANLFLSGKDIGNILFALVNIKLELYAQNPDDELKKEILDSVELGIRYFENENEDTRNNWRCIYLDKKTCCYLGLNSDGKPIEGAVVSEEDLDRAKDCLQEAEQLDSVMDIRRRMHFYRARAKYHNHQKNYKISVGFLEEALELAKMGSFHHDEKILIQQCSSFSRSEKEAIEHATEIVNEPEYSVDTGGSRELDTKDLDKRALEVIAAALHMDTFTHVIKREPTEN</sequence>
<dbReference type="AlphaFoldDB" id="K1RH32"/>
<dbReference type="EnsemblMetazoa" id="G2648.7">
    <property type="protein sequence ID" value="G2648.7:cds"/>
    <property type="gene ID" value="G2648"/>
</dbReference>
<dbReference type="Gene3D" id="1.10.533.10">
    <property type="entry name" value="Death Domain, Fas"/>
    <property type="match status" value="1"/>
</dbReference>
<accession>K1RH32</accession>
<dbReference type="EnsemblMetazoa" id="G2648.2">
    <property type="protein sequence ID" value="G2648.2:cds"/>
    <property type="gene ID" value="G2648"/>
</dbReference>
<dbReference type="SUPFAM" id="SSF47986">
    <property type="entry name" value="DEATH domain"/>
    <property type="match status" value="1"/>
</dbReference>
<dbReference type="InterPro" id="IPR011029">
    <property type="entry name" value="DEATH-like_dom_sf"/>
</dbReference>
<proteinExistence type="predicted"/>
<dbReference type="EnsemblMetazoa" id="G2648.1">
    <property type="protein sequence ID" value="G2648.1:cds"/>
    <property type="gene ID" value="G2648"/>
</dbReference>
<evidence type="ECO:0000313" key="1">
    <source>
        <dbReference type="EMBL" id="EKC40775.1"/>
    </source>
</evidence>
<dbReference type="HOGENOM" id="CLU_589574_0_0_1"/>
<dbReference type="EnsemblMetazoa" id="G2648.5">
    <property type="protein sequence ID" value="G2648.5:cds"/>
    <property type="gene ID" value="G2648"/>
</dbReference>
<evidence type="ECO:0000313" key="3">
    <source>
        <dbReference type="Proteomes" id="UP000005408"/>
    </source>
</evidence>
<keyword evidence="3" id="KW-1185">Reference proteome</keyword>
<dbReference type="EnsemblMetazoa" id="G2648.4">
    <property type="protein sequence ID" value="G2648.4:cds"/>
    <property type="gene ID" value="G2648"/>
</dbReference>
<dbReference type="EnsemblMetazoa" id="G2648.6">
    <property type="protein sequence ID" value="G2648.6:cds"/>
    <property type="gene ID" value="G2648"/>
</dbReference>